<dbReference type="InterPro" id="IPR039301">
    <property type="entry name" value="Sip5/DA2"/>
</dbReference>
<dbReference type="PANTHER" id="PTHR31315">
    <property type="entry name" value="PROTEIN SIP5"/>
    <property type="match status" value="1"/>
</dbReference>
<gene>
    <name evidence="3" type="primary">SIP5_1</name>
    <name evidence="3" type="ORF">GRS66_004044</name>
</gene>
<feature type="region of interest" description="Disordered" evidence="2">
    <location>
        <begin position="1"/>
        <end position="44"/>
    </location>
</feature>
<feature type="region of interest" description="Disordered" evidence="2">
    <location>
        <begin position="420"/>
        <end position="489"/>
    </location>
</feature>
<dbReference type="CDD" id="cd24139">
    <property type="entry name" value="SIP5-like"/>
    <property type="match status" value="1"/>
</dbReference>
<evidence type="ECO:0000256" key="2">
    <source>
        <dbReference type="SAM" id="MobiDB-lite"/>
    </source>
</evidence>
<dbReference type="AlphaFoldDB" id="A0A6C1DYF5"/>
<feature type="compositionally biased region" description="Polar residues" evidence="2">
    <location>
        <begin position="21"/>
        <end position="32"/>
    </location>
</feature>
<evidence type="ECO:0000313" key="3">
    <source>
        <dbReference type="EMBL" id="QID81653.1"/>
    </source>
</evidence>
<evidence type="ECO:0000256" key="1">
    <source>
        <dbReference type="ARBA" id="ARBA00010402"/>
    </source>
</evidence>
<protein>
    <submittedName>
        <fullName evidence="3">SNF1-interacting protein</fullName>
    </submittedName>
</protein>
<dbReference type="EMBL" id="CP048994">
    <property type="protein sequence ID" value="QID81653.1"/>
    <property type="molecule type" value="Genomic_DNA"/>
</dbReference>
<feature type="region of interest" description="Disordered" evidence="2">
    <location>
        <begin position="57"/>
        <end position="84"/>
    </location>
</feature>
<dbReference type="PANTHER" id="PTHR31315:SF1">
    <property type="entry name" value="PROTEIN SIP5"/>
    <property type="match status" value="1"/>
</dbReference>
<keyword evidence="4" id="KW-1185">Reference proteome</keyword>
<dbReference type="GO" id="GO:0005737">
    <property type="term" value="C:cytoplasm"/>
    <property type="evidence" value="ECO:0007669"/>
    <property type="project" value="TreeGrafter"/>
</dbReference>
<dbReference type="OrthoDB" id="21471at2759"/>
<proteinExistence type="inferred from homology"/>
<comment type="similarity">
    <text evidence="1">Belongs to the SIP5 family.</text>
</comment>
<evidence type="ECO:0000313" key="4">
    <source>
        <dbReference type="Proteomes" id="UP000501346"/>
    </source>
</evidence>
<reference evidence="3 4" key="1">
    <citation type="journal article" date="2019" name="BMC Genomics">
        <title>Chromosome level assembly and comparative genome analysis confirm lager-brewing yeasts originated from a single hybridization.</title>
        <authorList>
            <person name="Salazar A.N."/>
            <person name="Gorter de Vries A.R."/>
            <person name="van den Broek M."/>
            <person name="Brouwers N."/>
            <person name="de la Torre Cortes P."/>
            <person name="Kuijpers N.G.A."/>
            <person name="Daran J.G."/>
            <person name="Abeel T."/>
        </authorList>
    </citation>
    <scope>NUCLEOTIDE SEQUENCE [LARGE SCALE GENOMIC DNA]</scope>
    <source>
        <strain evidence="3 4">CBS 1483</strain>
    </source>
</reference>
<name>A0A6C1DYF5_SACPS</name>
<sequence length="489" mass="55831">MGNVPGKLDQEDSFNDVRPDSSYNTTSSNSVIKQYDEEASSRVRTRRTTSLVNNILNGNNARTKTGSHLSSTSRRKTSREKELAKEAHAKQLVVRCSETVDGGFLAPFGCYSFEKLDYDATVVKNLIIKRKLAPFYTPLQDFDESWTRDELIKIVDGLPLHDTFDENLEEFEDVPIGNLRKSTFNELIDKSLSKKEQRRMHAKIFRARLYKKRILWQENENETFLERKLEMKRIGSKSSNVEDNTSNQPRKNYHLPSDDLKYTLYKNGSECPICFLYFPGPFNYSKCCQQPICTECFVQIKRADPHFPHDEVDPTEPQTNDSEKDPNLLTSEPANCPYCATASFSITYQPPTNRETGIGGMPADSYVYKDAAISRADGGQPNISAITSDTIRPDWEIKLNKERARLMRRSANATAIHISNRLIDPSHSTRRNTSHSITPIHDESTSASRSPEPTINELEDQMVREAIRLSLEDQDNRKKSKNRNTSLRP</sequence>
<dbReference type="Proteomes" id="UP000501346">
    <property type="component" value="Chromosome ScXIII"/>
</dbReference>
<feature type="compositionally biased region" description="Polar residues" evidence="2">
    <location>
        <begin position="57"/>
        <end position="69"/>
    </location>
</feature>
<accession>A0A6C1DYF5</accession>
<organism evidence="3 4">
    <name type="scientific">Saccharomyces pastorianus</name>
    <name type="common">Lager yeast</name>
    <name type="synonym">Saccharomyces cerevisiae x Saccharomyces eubayanus</name>
    <dbReference type="NCBI Taxonomy" id="27292"/>
    <lineage>
        <taxon>Eukaryota</taxon>
        <taxon>Fungi</taxon>
        <taxon>Dikarya</taxon>
        <taxon>Ascomycota</taxon>
        <taxon>Saccharomycotina</taxon>
        <taxon>Saccharomycetes</taxon>
        <taxon>Saccharomycetales</taxon>
        <taxon>Saccharomycetaceae</taxon>
        <taxon>Saccharomyces</taxon>
    </lineage>
</organism>
<feature type="compositionally biased region" description="Basic and acidic residues" evidence="2">
    <location>
        <begin position="461"/>
        <end position="477"/>
    </location>
</feature>